<evidence type="ECO:0000313" key="4">
    <source>
        <dbReference type="Proteomes" id="UP001219605"/>
    </source>
</evidence>
<proteinExistence type="predicted"/>
<evidence type="ECO:0000256" key="1">
    <source>
        <dbReference type="SAM" id="MobiDB-lite"/>
    </source>
</evidence>
<sequence>MTMNDEEVVGMLRRLDEGPHRPARVDLARAVRDGRRRRRARRMTGAGSAALVVALAALVAVPVLRDAGRSEGTPPAAAPPTGCTVERLPLPAGAGSGDVTTGDPTGRYLLGSVASPDLSGGWTVLWVDGRLRELPPAARNLTLLDVNTAGQAIGVGGDRGSVGYFHQLDSGQGASGDGGVVRPLPGGPNTQPVAINEAGRIAGNRLRVGPDDPNLSVPVVWASSTSTPVELALPGPDWAGRAEGIADDGTIVGSVGQGGGFQRGYLWRPDGTGEFLPTPPGAAHFFRPTARGPWAIGSSLPENQSPARQQVARLRLSTGEFAPLPQVAEGFRPLAGNARGWVVGLVGTDRAGLLTEAGLLELAPPRIDPAPALLSPMARVLSDDGRTIAGFYQYRSTDGQPIRTGEPLRWTCR</sequence>
<accession>A0ABY7ZS91</accession>
<dbReference type="Proteomes" id="UP001219605">
    <property type="component" value="Chromosome"/>
</dbReference>
<keyword evidence="2" id="KW-0812">Transmembrane</keyword>
<evidence type="ECO:0000256" key="2">
    <source>
        <dbReference type="SAM" id="Phobius"/>
    </source>
</evidence>
<feature type="region of interest" description="Disordered" evidence="1">
    <location>
        <begin position="69"/>
        <end position="101"/>
    </location>
</feature>
<keyword evidence="4" id="KW-1185">Reference proteome</keyword>
<reference evidence="3 4" key="1">
    <citation type="submission" date="2023-02" db="EMBL/GenBank/DDBJ databases">
        <authorList>
            <person name="Mo P."/>
        </authorList>
    </citation>
    <scope>NUCLEOTIDE SEQUENCE [LARGE SCALE GENOMIC DNA]</scope>
    <source>
        <strain evidence="3 4">HUAS 3</strain>
    </source>
</reference>
<evidence type="ECO:0000313" key="3">
    <source>
        <dbReference type="EMBL" id="WDZ85062.1"/>
    </source>
</evidence>
<name>A0ABY7ZS91_9ACTN</name>
<keyword evidence="2" id="KW-1133">Transmembrane helix</keyword>
<keyword evidence="2" id="KW-0472">Membrane</keyword>
<feature type="transmembrane region" description="Helical" evidence="2">
    <location>
        <begin position="45"/>
        <end position="64"/>
    </location>
</feature>
<gene>
    <name evidence="3" type="ORF">PVK37_00880</name>
</gene>
<organism evidence="3 4">
    <name type="scientific">Micromonospora cathayae</name>
    <dbReference type="NCBI Taxonomy" id="3028804"/>
    <lineage>
        <taxon>Bacteria</taxon>
        <taxon>Bacillati</taxon>
        <taxon>Actinomycetota</taxon>
        <taxon>Actinomycetes</taxon>
        <taxon>Micromonosporales</taxon>
        <taxon>Micromonosporaceae</taxon>
        <taxon>Micromonospora</taxon>
    </lineage>
</organism>
<dbReference type="EMBL" id="CP118615">
    <property type="protein sequence ID" value="WDZ85062.1"/>
    <property type="molecule type" value="Genomic_DNA"/>
</dbReference>
<dbReference type="RefSeq" id="WP_275031757.1">
    <property type="nucleotide sequence ID" value="NZ_CP118615.1"/>
</dbReference>
<protein>
    <submittedName>
        <fullName evidence="3">Uncharacterized protein</fullName>
    </submittedName>
</protein>